<sequence>MGSAVLNFVLNLWPFTGLRVDDVTLSDRLVRRFSLPEHTQQFVFAISEPENEAIVYILAAQNLSERSARDAEYLIREVRPDAVVALVGHNTLSEIHDHEMVEGMEDLVPTSVFRVLMRCFMDKINKDNYENLAGNLVLKEIFGVGFYGHFFVAKRLAEEIGSSFSVIESPLIKTASADIDPSTETSKSSNMLQTLALQPASLVPQDWGSLVGNSRRLMYNSDVQSHMITLVCPFLSQSLTNLGISGSLEDGESGIMESRCNYCPPSFAQTVYPLLMDLHNIFADIPSIGRALAYAQKMFLDVGKGEGIDADLLSEVYTFRIAVEGLRIALNNAGRLPLHKLGKCMPSQIDFNELSIEEKSHCLLAQTLRSQAKKSKTVVAVVDASCLTGLRKFWNTPIPEEVKDMVEELIVCQDIDAESINDKRKRLLSGKPVVAVASGATAALGASSLSKVVPVSSIVKVVMVNVPASLKLFLTQTHKATLYALTKILGPSKIVAPGFATSGAKASTALKAAASAEKIRVITHSVIASAEKTSFSAMRTTFYEIMRKRRVQPIGSRPWATFGFSVVSCAGLLVYGDGIECAAESFPAAPSIASLGRGIQNLQQVSQSIGNSCGNKIQKAIESLMYRFKKVKIQ</sequence>
<dbReference type="AlphaFoldDB" id="A0A803MTK9"/>
<accession>A0A803MTK9</accession>
<dbReference type="OMA" id="QKMLYDV"/>
<dbReference type="OrthoDB" id="1908857at2759"/>
<dbReference type="PANTHER" id="PTHR36020">
    <property type="entry name" value="TRANSMEMBRANE PROTEIN"/>
    <property type="match status" value="1"/>
</dbReference>
<dbReference type="Proteomes" id="UP000596660">
    <property type="component" value="Unplaced"/>
</dbReference>
<organism evidence="1 2">
    <name type="scientific">Chenopodium quinoa</name>
    <name type="common">Quinoa</name>
    <dbReference type="NCBI Taxonomy" id="63459"/>
    <lineage>
        <taxon>Eukaryota</taxon>
        <taxon>Viridiplantae</taxon>
        <taxon>Streptophyta</taxon>
        <taxon>Embryophyta</taxon>
        <taxon>Tracheophyta</taxon>
        <taxon>Spermatophyta</taxon>
        <taxon>Magnoliopsida</taxon>
        <taxon>eudicotyledons</taxon>
        <taxon>Gunneridae</taxon>
        <taxon>Pentapetalae</taxon>
        <taxon>Caryophyllales</taxon>
        <taxon>Chenopodiaceae</taxon>
        <taxon>Chenopodioideae</taxon>
        <taxon>Atripliceae</taxon>
        <taxon>Chenopodium</taxon>
    </lineage>
</organism>
<dbReference type="Gramene" id="AUR62035000-RA">
    <property type="protein sequence ID" value="AUR62035000-RA:cds"/>
    <property type="gene ID" value="AUR62035000"/>
</dbReference>
<evidence type="ECO:0000313" key="1">
    <source>
        <dbReference type="EnsemblPlants" id="AUR62035000-RA:cds"/>
    </source>
</evidence>
<dbReference type="KEGG" id="cqi:110720011"/>
<dbReference type="GeneID" id="110720011"/>
<protein>
    <submittedName>
        <fullName evidence="1">Uncharacterized protein</fullName>
    </submittedName>
</protein>
<keyword evidence="2" id="KW-1185">Reference proteome</keyword>
<name>A0A803MTK9_CHEQI</name>
<dbReference type="PANTHER" id="PTHR36020:SF1">
    <property type="entry name" value="TRANSMEMBRANE PROTEIN"/>
    <property type="match status" value="1"/>
</dbReference>
<reference evidence="1" key="1">
    <citation type="journal article" date="2017" name="Nature">
        <title>The genome of Chenopodium quinoa.</title>
        <authorList>
            <person name="Jarvis D.E."/>
            <person name="Ho Y.S."/>
            <person name="Lightfoot D.J."/>
            <person name="Schmoeckel S.M."/>
            <person name="Li B."/>
            <person name="Borm T.J.A."/>
            <person name="Ohyanagi H."/>
            <person name="Mineta K."/>
            <person name="Michell C.T."/>
            <person name="Saber N."/>
            <person name="Kharbatia N.M."/>
            <person name="Rupper R.R."/>
            <person name="Sharp A.R."/>
            <person name="Dally N."/>
            <person name="Boughton B.A."/>
            <person name="Woo Y.H."/>
            <person name="Gao G."/>
            <person name="Schijlen E.G.W.M."/>
            <person name="Guo X."/>
            <person name="Momin A.A."/>
            <person name="Negrao S."/>
            <person name="Al-Babili S."/>
            <person name="Gehring C."/>
            <person name="Roessner U."/>
            <person name="Jung C."/>
            <person name="Murphy K."/>
            <person name="Arold S.T."/>
            <person name="Gojobori T."/>
            <person name="van der Linden C.G."/>
            <person name="van Loo E.N."/>
            <person name="Jellen E.N."/>
            <person name="Maughan P.J."/>
            <person name="Tester M."/>
        </authorList>
    </citation>
    <scope>NUCLEOTIDE SEQUENCE [LARGE SCALE GENOMIC DNA]</scope>
    <source>
        <strain evidence="1">cv. PI 614886</strain>
    </source>
</reference>
<gene>
    <name evidence="1" type="primary">LOC110720011</name>
</gene>
<proteinExistence type="predicted"/>
<reference evidence="1" key="2">
    <citation type="submission" date="2021-03" db="UniProtKB">
        <authorList>
            <consortium name="EnsemblPlants"/>
        </authorList>
    </citation>
    <scope>IDENTIFICATION</scope>
</reference>
<evidence type="ECO:0000313" key="2">
    <source>
        <dbReference type="Proteomes" id="UP000596660"/>
    </source>
</evidence>
<dbReference type="EnsemblPlants" id="AUR62035000-RA">
    <property type="protein sequence ID" value="AUR62035000-RA:cds"/>
    <property type="gene ID" value="AUR62035000"/>
</dbReference>
<dbReference type="RefSeq" id="XP_021754699.1">
    <property type="nucleotide sequence ID" value="XM_021899007.1"/>
</dbReference>